<evidence type="ECO:0000256" key="7">
    <source>
        <dbReference type="RuleBase" id="RU363037"/>
    </source>
</evidence>
<keyword evidence="7" id="KW-0648">Protein biosynthesis</keyword>
<dbReference type="SUPFAM" id="SSF52374">
    <property type="entry name" value="Nucleotidylyl transferase"/>
    <property type="match status" value="1"/>
</dbReference>
<organism evidence="9 10">
    <name type="scientific">Neorhodopirellula lusitana</name>
    <dbReference type="NCBI Taxonomy" id="445327"/>
    <lineage>
        <taxon>Bacteria</taxon>
        <taxon>Pseudomonadati</taxon>
        <taxon>Planctomycetota</taxon>
        <taxon>Planctomycetia</taxon>
        <taxon>Pirellulales</taxon>
        <taxon>Pirellulaceae</taxon>
        <taxon>Neorhodopirellula</taxon>
    </lineage>
</organism>
<evidence type="ECO:0000313" key="9">
    <source>
        <dbReference type="EMBL" id="SMP46092.1"/>
    </source>
</evidence>
<proteinExistence type="inferred from homology"/>
<evidence type="ECO:0000256" key="1">
    <source>
        <dbReference type="ARBA" id="ARBA00022598"/>
    </source>
</evidence>
<gene>
    <name evidence="9" type="ORF">SAMN06265222_10258</name>
</gene>
<dbReference type="InterPro" id="IPR014729">
    <property type="entry name" value="Rossmann-like_a/b/a_fold"/>
</dbReference>
<keyword evidence="3 7" id="KW-0547">Nucleotide-binding</keyword>
<evidence type="ECO:0000313" key="10">
    <source>
        <dbReference type="Proteomes" id="UP001158067"/>
    </source>
</evidence>
<keyword evidence="6 7" id="KW-0030">Aminoacyl-tRNA synthetase</keyword>
<keyword evidence="1 7" id="KW-0436">Ligase</keyword>
<keyword evidence="10" id="KW-1185">Reference proteome</keyword>
<dbReference type="EMBL" id="FXUG01000002">
    <property type="protein sequence ID" value="SMP46092.1"/>
    <property type="molecule type" value="Genomic_DNA"/>
</dbReference>
<sequence length="351" mass="39483">MTFPPVCRLAPSPTGAQHLGNARTFLIAYWSARSQNAKLILRIEDIDSPRVKPWAMQQAIDDLAWLGIEHDGDPIVQTQRVGHYEAVLQQMLKDDRVYPCVCSRKDIDEAASAPHEHSMSSMDVPHDSHQNIVEDSQSNQPDMFVQAETTIYPGTCANWRAGDAMPPLGSYCLRFRTDPRPMILHDQIVGRVQCDPGIVLGDFPVTRKTGVAAYQLAVVVDDIDAGVTEVVRGDDLVASAFRQRQIYDYLGETPPAYAHVPLVVGDDGRRLAKRHGDTRLSQYRDQGVAPESIVAWAASTTFGHRDDFPQSQVTRDWSLARWHHEMIHQFEWSAVSRQRTIVPHPSVNWFQ</sequence>
<feature type="domain" description="Glutamyl/glutaminyl-tRNA synthetase class Ib catalytic" evidence="8">
    <location>
        <begin position="169"/>
        <end position="296"/>
    </location>
</feature>
<evidence type="ECO:0000259" key="8">
    <source>
        <dbReference type="Pfam" id="PF00749"/>
    </source>
</evidence>
<dbReference type="InterPro" id="IPR020058">
    <property type="entry name" value="Glu/Gln-tRNA-synth_Ib_cat-dom"/>
</dbReference>
<keyword evidence="5 7" id="KW-0067">ATP-binding</keyword>
<dbReference type="Proteomes" id="UP001158067">
    <property type="component" value="Unassembled WGS sequence"/>
</dbReference>
<dbReference type="PRINTS" id="PR00987">
    <property type="entry name" value="TRNASYNTHGLU"/>
</dbReference>
<name>A0ABY1PSU9_9BACT</name>
<evidence type="ECO:0000256" key="2">
    <source>
        <dbReference type="ARBA" id="ARBA00022723"/>
    </source>
</evidence>
<dbReference type="Gene3D" id="3.40.50.620">
    <property type="entry name" value="HUPs"/>
    <property type="match status" value="1"/>
</dbReference>
<evidence type="ECO:0000256" key="6">
    <source>
        <dbReference type="ARBA" id="ARBA00023146"/>
    </source>
</evidence>
<protein>
    <submittedName>
        <fullName evidence="9">Glutamyl-tRNA synthetase</fullName>
    </submittedName>
</protein>
<dbReference type="PANTHER" id="PTHR43311">
    <property type="entry name" value="GLUTAMATE--TRNA LIGASE"/>
    <property type="match status" value="1"/>
</dbReference>
<evidence type="ECO:0000256" key="5">
    <source>
        <dbReference type="ARBA" id="ARBA00022840"/>
    </source>
</evidence>
<dbReference type="PANTHER" id="PTHR43311:SF1">
    <property type="entry name" value="GLUTAMYL-Q TRNA(ASP) SYNTHETASE"/>
    <property type="match status" value="1"/>
</dbReference>
<dbReference type="Pfam" id="PF00749">
    <property type="entry name" value="tRNA-synt_1c"/>
    <property type="match status" value="2"/>
</dbReference>
<accession>A0ABY1PSU9</accession>
<keyword evidence="2" id="KW-0479">Metal-binding</keyword>
<dbReference type="RefSeq" id="WP_283431396.1">
    <property type="nucleotide sequence ID" value="NZ_FXUG01000002.1"/>
</dbReference>
<evidence type="ECO:0000256" key="3">
    <source>
        <dbReference type="ARBA" id="ARBA00022741"/>
    </source>
</evidence>
<evidence type="ECO:0000256" key="4">
    <source>
        <dbReference type="ARBA" id="ARBA00022833"/>
    </source>
</evidence>
<keyword evidence="4" id="KW-0862">Zinc</keyword>
<comment type="similarity">
    <text evidence="7">Belongs to the class-I aminoacyl-tRNA synthetase family.</text>
</comment>
<dbReference type="InterPro" id="IPR000924">
    <property type="entry name" value="Glu/Gln-tRNA-synth"/>
</dbReference>
<feature type="domain" description="Glutamyl/glutaminyl-tRNA synthetase class Ib catalytic" evidence="8">
    <location>
        <begin position="7"/>
        <end position="137"/>
    </location>
</feature>
<comment type="caution">
    <text evidence="9">The sequence shown here is derived from an EMBL/GenBank/DDBJ whole genome shotgun (WGS) entry which is preliminary data.</text>
</comment>
<dbReference type="InterPro" id="IPR049940">
    <property type="entry name" value="GluQ/Sye"/>
</dbReference>
<reference evidence="9 10" key="1">
    <citation type="submission" date="2017-05" db="EMBL/GenBank/DDBJ databases">
        <authorList>
            <person name="Varghese N."/>
            <person name="Submissions S."/>
        </authorList>
    </citation>
    <scope>NUCLEOTIDE SEQUENCE [LARGE SCALE GENOMIC DNA]</scope>
    <source>
        <strain evidence="9 10">DSM 25457</strain>
    </source>
</reference>